<reference evidence="1 2" key="1">
    <citation type="journal article" date="2011" name="J. Bacteriol.">
        <title>Complete genome sequence of Paenibacillus polymyxa SC2, a strain of plant growth-promoting Rhizobacterium with broad-spectrum antimicrobial activity.</title>
        <authorList>
            <person name="Ma M."/>
            <person name="Wang C."/>
            <person name="Ding Y."/>
            <person name="Li L."/>
            <person name="Shen D."/>
            <person name="Jiang X."/>
            <person name="Guan D."/>
            <person name="Cao F."/>
            <person name="Chen H."/>
            <person name="Feng R."/>
            <person name="Wang X."/>
            <person name="Ge Y."/>
            <person name="Yao L."/>
            <person name="Bing X."/>
            <person name="Yang X."/>
            <person name="Li J."/>
            <person name="Du B."/>
        </authorList>
    </citation>
    <scope>NUCLEOTIDE SEQUENCE [LARGE SCALE GENOMIC DNA]</scope>
    <source>
        <strain evidence="1 2">SC2</strain>
        <plasmid evidence="2">pSC2</plasmid>
    </source>
</reference>
<geneLocation type="plasmid" evidence="1 2">
    <name>pSC2</name>
</geneLocation>
<dbReference type="EMBL" id="CP002214">
    <property type="protein sequence ID" value="ADO59787.1"/>
    <property type="molecule type" value="Genomic_DNA"/>
</dbReference>
<dbReference type="eggNOG" id="ENOG50306MH">
    <property type="taxonomic scope" value="Bacteria"/>
</dbReference>
<dbReference type="KEGG" id="ppm:PPSC2_26225"/>
<dbReference type="Proteomes" id="UP000006868">
    <property type="component" value="Plasmid pSC2"/>
</dbReference>
<dbReference type="HOGENOM" id="CLU_2845668_0_0_9"/>
<dbReference type="PATRIC" id="fig|886882.15.peg.5522"/>
<keyword evidence="1" id="KW-0614">Plasmid</keyword>
<evidence type="ECO:0000313" key="1">
    <source>
        <dbReference type="EMBL" id="ADO59787.1"/>
    </source>
</evidence>
<organism evidence="1 2">
    <name type="scientific">Paenibacillus polymyxa (strain SC2)</name>
    <name type="common">Bacillus polymyxa</name>
    <dbReference type="NCBI Taxonomy" id="886882"/>
    <lineage>
        <taxon>Bacteria</taxon>
        <taxon>Bacillati</taxon>
        <taxon>Bacillota</taxon>
        <taxon>Bacilli</taxon>
        <taxon>Bacillales</taxon>
        <taxon>Paenibacillaceae</taxon>
        <taxon>Paenibacillus</taxon>
    </lineage>
</organism>
<proteinExistence type="predicted"/>
<gene>
    <name evidence="1" type="ORF">PPSC2_26225</name>
</gene>
<evidence type="ECO:0000313" key="2">
    <source>
        <dbReference type="Proteomes" id="UP000006868"/>
    </source>
</evidence>
<name>E3EK78_PAEPS</name>
<protein>
    <submittedName>
        <fullName evidence="1">Uncharacterized protein</fullName>
    </submittedName>
</protein>
<sequence>MSKIRLKRRIERFYTDVDGDLVFALYEDIEGNIHYRYCTFDTDKYTMLSQAFLKHFTKEDEKR</sequence>
<accession>E3EK78</accession>
<dbReference type="AlphaFoldDB" id="E3EK78"/>
<dbReference type="OrthoDB" id="2990280at2"/>